<evidence type="ECO:0000313" key="8">
    <source>
        <dbReference type="EMBL" id="KAH6828485.1"/>
    </source>
</evidence>
<reference evidence="8 9" key="1">
    <citation type="journal article" date="2021" name="Nat. Commun.">
        <title>Incipient diploidization of the medicinal plant Perilla within 10,000 years.</title>
        <authorList>
            <person name="Zhang Y."/>
            <person name="Shen Q."/>
            <person name="Leng L."/>
            <person name="Zhang D."/>
            <person name="Chen S."/>
            <person name="Shi Y."/>
            <person name="Ning Z."/>
            <person name="Chen S."/>
        </authorList>
    </citation>
    <scope>NUCLEOTIDE SEQUENCE [LARGE SCALE GENOMIC DNA]</scope>
    <source>
        <strain evidence="9">cv. PC099</strain>
    </source>
</reference>
<comment type="caution">
    <text evidence="8">The sequence shown here is derived from an EMBL/GenBank/DDBJ whole genome shotgun (WGS) entry which is preliminary data.</text>
</comment>
<feature type="domain" description="BHLH" evidence="7">
    <location>
        <begin position="71"/>
        <end position="123"/>
    </location>
</feature>
<keyword evidence="5" id="KW-0539">Nucleus</keyword>
<keyword evidence="4" id="KW-0804">Transcription</keyword>
<comment type="subcellular location">
    <subcellularLocation>
        <location evidence="1">Nucleus</location>
    </subcellularLocation>
</comment>
<dbReference type="PANTHER" id="PTHR13935">
    <property type="entry name" value="ACHAETE-SCUTE TRANSCRIPTION FACTOR-RELATED"/>
    <property type="match status" value="1"/>
</dbReference>
<name>A0AAD4J762_PERFH</name>
<dbReference type="GO" id="GO:0046983">
    <property type="term" value="F:protein dimerization activity"/>
    <property type="evidence" value="ECO:0007669"/>
    <property type="project" value="InterPro"/>
</dbReference>
<sequence length="237" mass="27066">MFPISSDGVFEDPSTFFDQDKFLEDLLVDFDFPTSSEGNDHGENVVMKKRPRKALSSGEVPDDNKGRSSDSKKSAHRFTEKQRRQEMAALHASLRSLLPLQYIKGKRAISDHMHQAVNYINDMKKKIEEMQIKRESLRKLQYSNVGSSSGAAVESGDHRHNYSSSTRDSSDCVKINHFKDGLMEILISSSINRECFPLSMVLADLLGRELNVIHCVSTRIDRFRYLHKIQIEVRSID</sequence>
<dbReference type="Pfam" id="PF00010">
    <property type="entry name" value="HLH"/>
    <property type="match status" value="1"/>
</dbReference>
<evidence type="ECO:0000259" key="7">
    <source>
        <dbReference type="PROSITE" id="PS50888"/>
    </source>
</evidence>
<dbReference type="InterPro" id="IPR011598">
    <property type="entry name" value="bHLH_dom"/>
</dbReference>
<protein>
    <recommendedName>
        <fullName evidence="7">BHLH domain-containing protein</fullName>
    </recommendedName>
</protein>
<dbReference type="GO" id="GO:0000977">
    <property type="term" value="F:RNA polymerase II transcription regulatory region sequence-specific DNA binding"/>
    <property type="evidence" value="ECO:0007669"/>
    <property type="project" value="TreeGrafter"/>
</dbReference>
<organism evidence="8 9">
    <name type="scientific">Perilla frutescens var. hirtella</name>
    <name type="common">Perilla citriodora</name>
    <name type="synonym">Perilla setoyensis</name>
    <dbReference type="NCBI Taxonomy" id="608512"/>
    <lineage>
        <taxon>Eukaryota</taxon>
        <taxon>Viridiplantae</taxon>
        <taxon>Streptophyta</taxon>
        <taxon>Embryophyta</taxon>
        <taxon>Tracheophyta</taxon>
        <taxon>Spermatophyta</taxon>
        <taxon>Magnoliopsida</taxon>
        <taxon>eudicotyledons</taxon>
        <taxon>Gunneridae</taxon>
        <taxon>Pentapetalae</taxon>
        <taxon>asterids</taxon>
        <taxon>lamiids</taxon>
        <taxon>Lamiales</taxon>
        <taxon>Lamiaceae</taxon>
        <taxon>Nepetoideae</taxon>
        <taxon>Elsholtzieae</taxon>
        <taxon>Perilla</taxon>
    </lineage>
</organism>
<dbReference type="PANTHER" id="PTHR13935:SF106">
    <property type="entry name" value="ACHAETE-SCUTE COMPLEX PROTEIN T5-RELATED"/>
    <property type="match status" value="1"/>
</dbReference>
<dbReference type="Proteomes" id="UP001190926">
    <property type="component" value="Unassembled WGS sequence"/>
</dbReference>
<accession>A0AAD4J762</accession>
<keyword evidence="9" id="KW-1185">Reference proteome</keyword>
<evidence type="ECO:0000256" key="1">
    <source>
        <dbReference type="ARBA" id="ARBA00004123"/>
    </source>
</evidence>
<dbReference type="InterPro" id="IPR015660">
    <property type="entry name" value="MASH1/Ascl1a-like"/>
</dbReference>
<keyword evidence="2" id="KW-0805">Transcription regulation</keyword>
<evidence type="ECO:0000256" key="6">
    <source>
        <dbReference type="SAM" id="MobiDB-lite"/>
    </source>
</evidence>
<evidence type="ECO:0000256" key="4">
    <source>
        <dbReference type="ARBA" id="ARBA00023163"/>
    </source>
</evidence>
<proteinExistence type="predicted"/>
<dbReference type="GO" id="GO:0090575">
    <property type="term" value="C:RNA polymerase II transcription regulator complex"/>
    <property type="evidence" value="ECO:0007669"/>
    <property type="project" value="TreeGrafter"/>
</dbReference>
<dbReference type="GO" id="GO:0000981">
    <property type="term" value="F:DNA-binding transcription factor activity, RNA polymerase II-specific"/>
    <property type="evidence" value="ECO:0007669"/>
    <property type="project" value="TreeGrafter"/>
</dbReference>
<feature type="compositionally biased region" description="Basic and acidic residues" evidence="6">
    <location>
        <begin position="62"/>
        <end position="86"/>
    </location>
</feature>
<dbReference type="InterPro" id="IPR036638">
    <property type="entry name" value="HLH_DNA-bd_sf"/>
</dbReference>
<gene>
    <name evidence="8" type="ORF">C2S53_020744</name>
</gene>
<keyword evidence="3" id="KW-0238">DNA-binding</keyword>
<dbReference type="AlphaFoldDB" id="A0AAD4J762"/>
<dbReference type="SUPFAM" id="SSF47459">
    <property type="entry name" value="HLH, helix-loop-helix DNA-binding domain"/>
    <property type="match status" value="1"/>
</dbReference>
<evidence type="ECO:0000256" key="3">
    <source>
        <dbReference type="ARBA" id="ARBA00023125"/>
    </source>
</evidence>
<dbReference type="Gene3D" id="4.10.280.10">
    <property type="entry name" value="Helix-loop-helix DNA-binding domain"/>
    <property type="match status" value="1"/>
</dbReference>
<dbReference type="PROSITE" id="PS50888">
    <property type="entry name" value="BHLH"/>
    <property type="match status" value="1"/>
</dbReference>
<evidence type="ECO:0000256" key="2">
    <source>
        <dbReference type="ARBA" id="ARBA00023015"/>
    </source>
</evidence>
<evidence type="ECO:0000313" key="9">
    <source>
        <dbReference type="Proteomes" id="UP001190926"/>
    </source>
</evidence>
<dbReference type="CDD" id="cd18914">
    <property type="entry name" value="bHLH_AtORG2_like"/>
    <property type="match status" value="1"/>
</dbReference>
<evidence type="ECO:0000256" key="5">
    <source>
        <dbReference type="ARBA" id="ARBA00023242"/>
    </source>
</evidence>
<feature type="region of interest" description="Disordered" evidence="6">
    <location>
        <begin position="34"/>
        <end position="86"/>
    </location>
</feature>
<dbReference type="EMBL" id="SDAM02000124">
    <property type="protein sequence ID" value="KAH6828485.1"/>
    <property type="molecule type" value="Genomic_DNA"/>
</dbReference>